<dbReference type="Gene3D" id="1.25.10.10">
    <property type="entry name" value="Leucine-rich Repeat Variant"/>
    <property type="match status" value="1"/>
</dbReference>
<dbReference type="GO" id="GO:0043161">
    <property type="term" value="P:proteasome-mediated ubiquitin-dependent protein catabolic process"/>
    <property type="evidence" value="ECO:0007669"/>
    <property type="project" value="TreeGrafter"/>
</dbReference>
<proteinExistence type="inferred from homology"/>
<feature type="compositionally biased region" description="Low complexity" evidence="13">
    <location>
        <begin position="1891"/>
        <end position="1900"/>
    </location>
</feature>
<dbReference type="FunFam" id="3.30.2410.10:FF:000005">
    <property type="entry name" value="E3 ubiquitin-protein ligase TRIP12 isoform X1"/>
    <property type="match status" value="1"/>
</dbReference>
<dbReference type="GO" id="GO:0006281">
    <property type="term" value="P:DNA repair"/>
    <property type="evidence" value="ECO:0007669"/>
    <property type="project" value="UniProtKB-KW"/>
</dbReference>
<dbReference type="GO" id="GO:0008270">
    <property type="term" value="F:zinc ion binding"/>
    <property type="evidence" value="ECO:0007669"/>
    <property type="project" value="InterPro"/>
</dbReference>
<evidence type="ECO:0000256" key="8">
    <source>
        <dbReference type="ARBA" id="ARBA00022786"/>
    </source>
</evidence>
<evidence type="ECO:0000256" key="12">
    <source>
        <dbReference type="RuleBase" id="RU369009"/>
    </source>
</evidence>
<keyword evidence="7" id="KW-0227">DNA damage</keyword>
<gene>
    <name evidence="16" type="ORF">APZ42_017723</name>
</gene>
<dbReference type="InterPro" id="IPR011989">
    <property type="entry name" value="ARM-like"/>
</dbReference>
<comment type="similarity">
    <text evidence="4 12">Belongs to the UPL family. K-HECT subfamily.</text>
</comment>
<protein>
    <recommendedName>
        <fullName evidence="12">E3 ubiquitin-protein ligase</fullName>
        <ecNumber evidence="12">2.3.2.26</ecNumber>
    </recommendedName>
</protein>
<dbReference type="Proteomes" id="UP000076858">
    <property type="component" value="Unassembled WGS sequence"/>
</dbReference>
<name>A0A162CJF2_9CRUS</name>
<feature type="compositionally biased region" description="Basic and acidic residues" evidence="13">
    <location>
        <begin position="112"/>
        <end position="124"/>
    </location>
</feature>
<feature type="region of interest" description="Disordered" evidence="13">
    <location>
        <begin position="888"/>
        <end position="912"/>
    </location>
</feature>
<evidence type="ECO:0000256" key="7">
    <source>
        <dbReference type="ARBA" id="ARBA00022763"/>
    </source>
</evidence>
<feature type="compositionally biased region" description="Polar residues" evidence="13">
    <location>
        <begin position="233"/>
        <end position="243"/>
    </location>
</feature>
<keyword evidence="17" id="KW-1185">Reference proteome</keyword>
<dbReference type="InterPro" id="IPR037197">
    <property type="entry name" value="WWE_dom_sf"/>
</dbReference>
<evidence type="ECO:0000259" key="14">
    <source>
        <dbReference type="PROSITE" id="PS50237"/>
    </source>
</evidence>
<comment type="caution">
    <text evidence="16">The sequence shown here is derived from an EMBL/GenBank/DDBJ whole genome shotgun (WGS) entry which is preliminary data.</text>
</comment>
<feature type="compositionally biased region" description="Gly residues" evidence="13">
    <location>
        <begin position="903"/>
        <end position="912"/>
    </location>
</feature>
<reference evidence="16 17" key="1">
    <citation type="submission" date="2016-03" db="EMBL/GenBank/DDBJ databases">
        <title>EvidentialGene: Evidence-directed Construction of Genes on Genomes.</title>
        <authorList>
            <person name="Gilbert D.G."/>
            <person name="Choi J.-H."/>
            <person name="Mockaitis K."/>
            <person name="Colbourne J."/>
            <person name="Pfrender M."/>
        </authorList>
    </citation>
    <scope>NUCLEOTIDE SEQUENCE [LARGE SCALE GENOMIC DNA]</scope>
    <source>
        <strain evidence="16 17">Xinb3</strain>
        <tissue evidence="16">Complete organism</tissue>
    </source>
</reference>
<keyword evidence="8 11" id="KW-0833">Ubl conjugation pathway</keyword>
<feature type="compositionally biased region" description="Gly residues" evidence="13">
    <location>
        <begin position="318"/>
        <end position="330"/>
    </location>
</feature>
<evidence type="ECO:0000256" key="5">
    <source>
        <dbReference type="ARBA" id="ARBA00022553"/>
    </source>
</evidence>
<dbReference type="PANTHER" id="PTHR45670:SF13">
    <property type="entry name" value="E3 UBIQUITIN-PROTEIN LIGASE TRIP12"/>
    <property type="match status" value="1"/>
</dbReference>
<evidence type="ECO:0000256" key="2">
    <source>
        <dbReference type="ARBA" id="ARBA00004642"/>
    </source>
</evidence>
<comment type="catalytic activity">
    <reaction evidence="1 12">
        <text>S-ubiquitinyl-[E2 ubiquitin-conjugating enzyme]-L-cysteine + [acceptor protein]-L-lysine = [E2 ubiquitin-conjugating enzyme]-L-cysteine + N(6)-ubiquitinyl-[acceptor protein]-L-lysine.</text>
        <dbReference type="EC" id="2.3.2.26"/>
    </reaction>
</comment>
<dbReference type="Pfam" id="PF25579">
    <property type="entry name" value="TPR_TRIP12_N"/>
    <property type="match status" value="1"/>
</dbReference>
<feature type="compositionally biased region" description="Polar residues" evidence="13">
    <location>
        <begin position="185"/>
        <end position="203"/>
    </location>
</feature>
<evidence type="ECO:0000313" key="16">
    <source>
        <dbReference type="EMBL" id="KZS16522.1"/>
    </source>
</evidence>
<dbReference type="Pfam" id="PF02825">
    <property type="entry name" value="WWE"/>
    <property type="match status" value="1"/>
</dbReference>
<dbReference type="Gene3D" id="3.90.1750.10">
    <property type="entry name" value="Hect, E3 ligase catalytic domains"/>
    <property type="match status" value="1"/>
</dbReference>
<dbReference type="GO" id="GO:0009966">
    <property type="term" value="P:regulation of signal transduction"/>
    <property type="evidence" value="ECO:0007669"/>
    <property type="project" value="UniProtKB-ARBA"/>
</dbReference>
<dbReference type="SUPFAM" id="SSF56204">
    <property type="entry name" value="Hect, E3 ligase catalytic domain"/>
    <property type="match status" value="1"/>
</dbReference>
<feature type="region of interest" description="Disordered" evidence="13">
    <location>
        <begin position="1887"/>
        <end position="1911"/>
    </location>
</feature>
<feature type="compositionally biased region" description="Low complexity" evidence="13">
    <location>
        <begin position="1181"/>
        <end position="1194"/>
    </location>
</feature>
<comment type="subcellular location">
    <subcellularLocation>
        <location evidence="2">Nucleus</location>
        <location evidence="2">Nucleoplasm</location>
    </subcellularLocation>
</comment>
<comment type="pathway">
    <text evidence="3 12">Protein modification; protein ubiquitination.</text>
</comment>
<dbReference type="InterPro" id="IPR004170">
    <property type="entry name" value="WWE_dom"/>
</dbReference>
<dbReference type="InterPro" id="IPR045322">
    <property type="entry name" value="HECTD1/TRIP12-like"/>
</dbReference>
<feature type="domain" description="WWE" evidence="15">
    <location>
        <begin position="820"/>
        <end position="896"/>
    </location>
</feature>
<sequence>MASSAPPAGPANSGGGDQESNHSPSSSNSPVSSTQTETPIVSRLCYSAPAKNSEGSEGPISSRLRRLPGRYLSTSHLPVATPPTPLDSRRNLGGTQKHQRQSLPLPGSTGVDRNHAKTPYERRSPSIPTPKSVFHQPPTPADTPVTPAVLSPTAIDSCSAGNRGVTPPIRQRKRTRTNESVEAGPSSSAVGSTTPSTSRTSYCQPAVNGGNGSPHRSPTKKVRLQTGKEAFQSAISPPQQLHSRANIGAGHSHCLGGSTSAGVAGGDAEVTAGEGEQQQQRLSQIRHPRQPTNTGSCASNSRRASRSGKVPLSTSGSGASGVGGGGGGDTSGIPGVGGVGAPASAANNTGAVAGSAGLLGVGAGAVMDGGTHSGSSSASGSHTPASSSSSSSAPAPVGGANAVPPDGASGLLNLPPGHAANLLLGAGGATGTGDSESDDSEMGRLQALLEARGLPPHLFGALAPRMQHILHRSMGSNSTISKAQQLIAAVQNNADESQQLQAAIEMCQLLVMGNEDTLAGFPVRQAVPALIHLLHMEHNFDMMNHACRALTYMMEALPRSSAVVVDAVPAFLEKLQVIQCMDVAEQSLTALEMLSRRHAKSILQARGVSACLMYLDFFGINAQRAALSITANCCQNLHADELHFVSGSLSALAARLTQHDKKSVESICIAFSRLVDSFHGESDRLQEIASTELLAHLQQLLVIVPPVLSSATFIMVVRMLSIMCAHCPELAVKLLKQNIAHTLCLLLTGPAGAVASGTSSSTAETLPASSTSSPAKEHHQQDHAVELVARSPQELYEITSLIGELMPRLPTDGFFAVDVWLTKPSTVHYDAVQWQWRDDRGSWHAYSAIDSRMVEAAHQSGEDEISLSTMGRTYTLDFHSMQQINEETGTTRPVQRKINNTGGSSGLGGGNGGLGVKQSDSRIECLQEETELATQFIRSLFSLLYEVYSSSAGPAVRHKCLRALLRMLYYASPELLRDVLKSQSVASHLAGMLSSQDLKIVVGATQMAHILMQKLPDVFGVHFRREGVMHQVQRLVAEPAESPSSSATTPAAVLATPFENDILNRSATYSSSTTDQCPLGNGSSGSSGAPLVASSPDRAAAGGTTAATSSEVGESPVTLTNPIMAVSAVASSPMKLSDVLKRKRGAKRGAVGARKSRNYAEETSSGGPPSYSMDGHDYLKSGASASSSSSAGSVGGARSKFGFTMAAHGSGGASNNGTPTSAISGSAAKATSFLANLNPARWGRSHHNNQSSSTGNSGTSSAACTSSSPSLLPNVPKSLSNPQLAGNREKVKTWIRDQATLFLSTYFSPAATEAGESGHGQSGEGSGVHTTGLSVLSELTRLVQRLESEPLMAKETLEQIRAIVADSDVSSFEILHSGLVQSLLKYLTADGIDRDDRLRLFLQEFLRVSPNSEFPTSEAATHLLALTHKLSGCINQLEQFPVRVHDLPAPAGTSGASGGYFRSGTSALRFFNTHQLKCNLQRHPSCNNVKQWKGGTVKIDPLALVQAIEKYLVIRGYGRIRDKDLADSDDDNSEDDVDDSLATVLMNQGNSVRHKLQFLVNDHVIPYNMTVYQAIRQFSMDQSETDTDSETPMGHASIWVQTHTIFYRPVPDNDPCNYASPNAAKNTSAPNVLLPCGSASGTRKGKGANGKSSNKKKGDDLWIDGIAPDVNSPIVPFLTMRMPEYVTVDDPSLEVLNLLRVVHSLNRYWGFLYHLVDYKPILSIHELINSKLTAKANRQLQDPLVIMTGNLPPWLAQIATACPFLFPFETRHLLFYATAFDRDRALQRLMDSAPELMSGGDSSERVTPRLDRRKRTVSREDILKQAEQVMQDMASSRALLEIQYENEVGTGLGPTLEFYALVSRELQRFDLELWRGEAVSATLVAGGGSLGSSPSSSSSEEPSKTKTGPVSTVGSIGTSVDYVHNQYGLFPSPCSRSLKAGPLAKIRSKFRFIGKFIAKAIMDSRMLDLPFSPVFFRWLLGQERFLTASDMVLLDPILAKTYKSLMALVEEKKRIDQDSTLTPAQRQAAIQALNLDGCPVVDLGLDFTLPGSSTIELRKGGKDQPVTINNLEQYLKLLSHWILVEGVSRQMESLREGFESVFPLHHLSLFYPEEMDLLLCGASQWTTEGAWEVQSLLDAWKPDHGFTLESKAIRNLAEILSSYNKEEQRLFLQFVSGSPRLPVGGFKSLSPPLTVVRKTLEPNQSPDDFLPSVMTCVNYLKLPDYSSLEIMRQKLSVAVREGQHSFHLS</sequence>
<dbReference type="EMBL" id="LRGB01000704">
    <property type="protein sequence ID" value="KZS16522.1"/>
    <property type="molecule type" value="Genomic_DNA"/>
</dbReference>
<dbReference type="FunFam" id="1.25.10.10:FF:000735">
    <property type="entry name" value="E3 ubiquitin-protein ligase TRIP12"/>
    <property type="match status" value="1"/>
</dbReference>
<feature type="compositionally biased region" description="Low complexity" evidence="13">
    <location>
        <begin position="1248"/>
        <end position="1270"/>
    </location>
</feature>
<dbReference type="GO" id="GO:0016607">
    <property type="term" value="C:nuclear speck"/>
    <property type="evidence" value="ECO:0007669"/>
    <property type="project" value="TreeGrafter"/>
</dbReference>
<feature type="compositionally biased region" description="Low complexity" evidence="13">
    <location>
        <begin position="21"/>
        <end position="33"/>
    </location>
</feature>
<evidence type="ECO:0000259" key="15">
    <source>
        <dbReference type="PROSITE" id="PS50918"/>
    </source>
</evidence>
<dbReference type="FunFam" id="3.30.720.50:FF:000001">
    <property type="entry name" value="E3 ubiquitin-protein ligase TRIP12 isoform X1"/>
    <property type="match status" value="1"/>
</dbReference>
<organism evidence="16 17">
    <name type="scientific">Daphnia magna</name>
    <dbReference type="NCBI Taxonomy" id="35525"/>
    <lineage>
        <taxon>Eukaryota</taxon>
        <taxon>Metazoa</taxon>
        <taxon>Ecdysozoa</taxon>
        <taxon>Arthropoda</taxon>
        <taxon>Crustacea</taxon>
        <taxon>Branchiopoda</taxon>
        <taxon>Diplostraca</taxon>
        <taxon>Cladocera</taxon>
        <taxon>Anomopoda</taxon>
        <taxon>Daphniidae</taxon>
        <taxon>Daphnia</taxon>
    </lineage>
</organism>
<keyword evidence="9" id="KW-0234">DNA repair</keyword>
<dbReference type="InterPro" id="IPR018123">
    <property type="entry name" value="WWE-dom_subgr"/>
</dbReference>
<dbReference type="SMART" id="SM00678">
    <property type="entry name" value="WWE"/>
    <property type="match status" value="1"/>
</dbReference>
<feature type="region of interest" description="Disordered" evidence="13">
    <location>
        <begin position="1240"/>
        <end position="1284"/>
    </location>
</feature>
<feature type="compositionally biased region" description="Polar residues" evidence="13">
    <location>
        <begin position="888"/>
        <end position="901"/>
    </location>
</feature>
<dbReference type="PANTHER" id="PTHR45670">
    <property type="entry name" value="E3 UBIQUITIN-PROTEIN LIGASE TRIP12"/>
    <property type="match status" value="1"/>
</dbReference>
<feature type="region of interest" description="Disordered" evidence="13">
    <location>
        <begin position="1139"/>
        <end position="1194"/>
    </location>
</feature>
<dbReference type="Gene3D" id="3.30.2410.10">
    <property type="entry name" value="Hect, E3 ligase catalytic domain"/>
    <property type="match status" value="1"/>
</dbReference>
<feature type="region of interest" description="Disordered" evidence="13">
    <location>
        <begin position="1635"/>
        <end position="1656"/>
    </location>
</feature>
<evidence type="ECO:0000256" key="10">
    <source>
        <dbReference type="ARBA" id="ARBA00023242"/>
    </source>
</evidence>
<feature type="region of interest" description="Disordered" evidence="13">
    <location>
        <begin position="758"/>
        <end position="783"/>
    </location>
</feature>
<dbReference type="CDD" id="cd00078">
    <property type="entry name" value="HECTc"/>
    <property type="match status" value="1"/>
</dbReference>
<dbReference type="STRING" id="35525.A0A162CJF2"/>
<dbReference type="GO" id="GO:0000209">
    <property type="term" value="P:protein polyubiquitination"/>
    <property type="evidence" value="ECO:0007669"/>
    <property type="project" value="TreeGrafter"/>
</dbReference>
<evidence type="ECO:0000256" key="4">
    <source>
        <dbReference type="ARBA" id="ARBA00006331"/>
    </source>
</evidence>
<accession>A0A162CJF2</accession>
<dbReference type="Pfam" id="PF00632">
    <property type="entry name" value="HECT"/>
    <property type="match status" value="1"/>
</dbReference>
<evidence type="ECO:0000256" key="6">
    <source>
        <dbReference type="ARBA" id="ARBA00022679"/>
    </source>
</evidence>
<dbReference type="OrthoDB" id="271273at2759"/>
<dbReference type="FunFam" id="3.30.2160.10:FF:000013">
    <property type="entry name" value="E3 ubiquitin-protein ligase TRIP12 isoform X1"/>
    <property type="match status" value="1"/>
</dbReference>
<keyword evidence="5" id="KW-0597">Phosphoprotein</keyword>
<feature type="domain" description="HECT" evidence="14">
    <location>
        <begin position="1922"/>
        <end position="2249"/>
    </location>
</feature>
<dbReference type="SMART" id="SM00119">
    <property type="entry name" value="HECTc"/>
    <property type="match status" value="1"/>
</dbReference>
<feature type="region of interest" description="Disordered" evidence="13">
    <location>
        <begin position="370"/>
        <end position="414"/>
    </location>
</feature>
<evidence type="ECO:0000256" key="3">
    <source>
        <dbReference type="ARBA" id="ARBA00004906"/>
    </source>
</evidence>
<dbReference type="SUPFAM" id="SSF48371">
    <property type="entry name" value="ARM repeat"/>
    <property type="match status" value="1"/>
</dbReference>
<dbReference type="SUPFAM" id="SSF117839">
    <property type="entry name" value="WWE domain"/>
    <property type="match status" value="1"/>
</dbReference>
<dbReference type="EC" id="2.3.2.26" evidence="12"/>
<dbReference type="PROSITE" id="PS50918">
    <property type="entry name" value="WWE"/>
    <property type="match status" value="1"/>
</dbReference>
<dbReference type="Gene3D" id="3.30.720.50">
    <property type="match status" value="1"/>
</dbReference>
<dbReference type="InterPro" id="IPR016024">
    <property type="entry name" value="ARM-type_fold"/>
</dbReference>
<evidence type="ECO:0000313" key="17">
    <source>
        <dbReference type="Proteomes" id="UP000076858"/>
    </source>
</evidence>
<evidence type="ECO:0000256" key="11">
    <source>
        <dbReference type="PROSITE-ProRule" id="PRU00104"/>
    </source>
</evidence>
<feature type="region of interest" description="Disordered" evidence="13">
    <location>
        <begin position="1069"/>
        <end position="1114"/>
    </location>
</feature>
<dbReference type="InterPro" id="IPR035983">
    <property type="entry name" value="Hect_E3_ubiquitin_ligase"/>
</dbReference>
<keyword evidence="10" id="KW-0539">Nucleus</keyword>
<dbReference type="GO" id="GO:0061630">
    <property type="term" value="F:ubiquitin protein ligase activity"/>
    <property type="evidence" value="ECO:0007669"/>
    <property type="project" value="UniProtKB-UniRule"/>
</dbReference>
<feature type="active site" description="Glycyl thioester intermediate" evidence="11">
    <location>
        <position position="2216"/>
    </location>
</feature>
<keyword evidence="6 12" id="KW-0808">Transferase</keyword>
<feature type="region of interest" description="Disordered" evidence="13">
    <location>
        <begin position="1"/>
        <end position="330"/>
    </location>
</feature>
<dbReference type="InterPro" id="IPR057948">
    <property type="entry name" value="TPR_TRIP12_N"/>
</dbReference>
<feature type="compositionally biased region" description="Low complexity" evidence="13">
    <location>
        <begin position="1099"/>
        <end position="1108"/>
    </location>
</feature>
<dbReference type="UniPathway" id="UPA00143"/>
<evidence type="ECO:0000256" key="13">
    <source>
        <dbReference type="SAM" id="MobiDB-lite"/>
    </source>
</evidence>
<evidence type="ECO:0000256" key="1">
    <source>
        <dbReference type="ARBA" id="ARBA00000885"/>
    </source>
</evidence>
<dbReference type="PROSITE" id="PS50237">
    <property type="entry name" value="HECT"/>
    <property type="match status" value="1"/>
</dbReference>
<dbReference type="InterPro" id="IPR000569">
    <property type="entry name" value="HECT_dom"/>
</dbReference>
<evidence type="ECO:0000256" key="9">
    <source>
        <dbReference type="ARBA" id="ARBA00023204"/>
    </source>
</evidence>